<accession>A0A9D2TC55</accession>
<evidence type="ECO:0000313" key="1">
    <source>
        <dbReference type="EMBL" id="HJC63298.1"/>
    </source>
</evidence>
<protein>
    <submittedName>
        <fullName evidence="1">Uncharacterized protein</fullName>
    </submittedName>
</protein>
<dbReference type="AlphaFoldDB" id="A0A9D2TC55"/>
<proteinExistence type="predicted"/>
<sequence>MAGRNGKQKWSRKMKIGIGIAGLLFLAVSACFRLMHRTGPIEGIFSWTEEAWAEEERERFLSIASEAGAGEIYQEFSDEALAAGQPEGFIRDLAAEGIQVYLLCGSPEWGYERDGASLCGKIRTVAAYNQSHSGGKIQGIMADVEPYLLPEWESGGQSRVKLMETWLEGMKTAYQQAKEQELALIVCIPNFYDETSPDILNALIEEGCDAAAVMNYNRRDEYGQIEEEAALAARYGKKILCVYELQKAGSHGLTEANTYASEGMDALFASMRKLEKAFADTDPKADLTFAVHYYEPLKEMIEEQRAEK</sequence>
<reference evidence="1" key="1">
    <citation type="journal article" date="2021" name="PeerJ">
        <title>Extensive microbial diversity within the chicken gut microbiome revealed by metagenomics and culture.</title>
        <authorList>
            <person name="Gilroy R."/>
            <person name="Ravi A."/>
            <person name="Getino M."/>
            <person name="Pursley I."/>
            <person name="Horton D.L."/>
            <person name="Alikhan N.F."/>
            <person name="Baker D."/>
            <person name="Gharbi K."/>
            <person name="Hall N."/>
            <person name="Watson M."/>
            <person name="Adriaenssens E.M."/>
            <person name="Foster-Nyarko E."/>
            <person name="Jarju S."/>
            <person name="Secka A."/>
            <person name="Antonio M."/>
            <person name="Oren A."/>
            <person name="Chaudhuri R.R."/>
            <person name="La Ragione R."/>
            <person name="Hildebrand F."/>
            <person name="Pallen M.J."/>
        </authorList>
    </citation>
    <scope>NUCLEOTIDE SEQUENCE</scope>
    <source>
        <strain evidence="1">ChiBcec2-3848</strain>
    </source>
</reference>
<evidence type="ECO:0000313" key="2">
    <source>
        <dbReference type="Proteomes" id="UP000823886"/>
    </source>
</evidence>
<organism evidence="1 2">
    <name type="scientific">Candidatus Blautia merdavium</name>
    <dbReference type="NCBI Taxonomy" id="2838494"/>
    <lineage>
        <taxon>Bacteria</taxon>
        <taxon>Bacillati</taxon>
        <taxon>Bacillota</taxon>
        <taxon>Clostridia</taxon>
        <taxon>Lachnospirales</taxon>
        <taxon>Lachnospiraceae</taxon>
        <taxon>Blautia</taxon>
    </lineage>
</organism>
<dbReference type="EMBL" id="DWVZ01000087">
    <property type="protein sequence ID" value="HJC63298.1"/>
    <property type="molecule type" value="Genomic_DNA"/>
</dbReference>
<gene>
    <name evidence="1" type="ORF">H9753_06745</name>
</gene>
<dbReference type="PROSITE" id="PS51257">
    <property type="entry name" value="PROKAR_LIPOPROTEIN"/>
    <property type="match status" value="1"/>
</dbReference>
<name>A0A9D2TC55_9FIRM</name>
<reference evidence="1" key="2">
    <citation type="submission" date="2021-04" db="EMBL/GenBank/DDBJ databases">
        <authorList>
            <person name="Gilroy R."/>
        </authorList>
    </citation>
    <scope>NUCLEOTIDE SEQUENCE</scope>
    <source>
        <strain evidence="1">ChiBcec2-3848</strain>
    </source>
</reference>
<comment type="caution">
    <text evidence="1">The sequence shown here is derived from an EMBL/GenBank/DDBJ whole genome shotgun (WGS) entry which is preliminary data.</text>
</comment>
<dbReference type="Proteomes" id="UP000823886">
    <property type="component" value="Unassembled WGS sequence"/>
</dbReference>